<proteinExistence type="inferred from homology"/>
<dbReference type="InterPro" id="IPR050435">
    <property type="entry name" value="MZM1/LYRM7"/>
</dbReference>
<organism evidence="10 11">
    <name type="scientific">[Torrubiella] hemipterigena</name>
    <dbReference type="NCBI Taxonomy" id="1531966"/>
    <lineage>
        <taxon>Eukaryota</taxon>
        <taxon>Fungi</taxon>
        <taxon>Dikarya</taxon>
        <taxon>Ascomycota</taxon>
        <taxon>Pezizomycotina</taxon>
        <taxon>Sordariomycetes</taxon>
        <taxon>Hypocreomycetidae</taxon>
        <taxon>Hypocreales</taxon>
        <taxon>Clavicipitaceae</taxon>
        <taxon>Clavicipitaceae incertae sedis</taxon>
        <taxon>'Torrubiella' clade</taxon>
    </lineage>
</organism>
<dbReference type="GO" id="GO:0005759">
    <property type="term" value="C:mitochondrial matrix"/>
    <property type="evidence" value="ECO:0007669"/>
    <property type="project" value="UniProtKB-SubCell"/>
</dbReference>
<dbReference type="PANTHER" id="PTHR46749">
    <property type="entry name" value="COMPLEX III ASSEMBLY FACTOR LYRM7"/>
    <property type="match status" value="1"/>
</dbReference>
<evidence type="ECO:0000256" key="2">
    <source>
        <dbReference type="ARBA" id="ARBA00009949"/>
    </source>
</evidence>
<dbReference type="GO" id="GO:0034551">
    <property type="term" value="P:mitochondrial respiratory chain complex III assembly"/>
    <property type="evidence" value="ECO:0007669"/>
    <property type="project" value="InterPro"/>
</dbReference>
<keyword evidence="11" id="KW-1185">Reference proteome</keyword>
<dbReference type="STRING" id="1531966.A0A0A1T418"/>
<evidence type="ECO:0000256" key="9">
    <source>
        <dbReference type="SAM" id="MobiDB-lite"/>
    </source>
</evidence>
<keyword evidence="5" id="KW-0809">Transit peptide</keyword>
<evidence type="ECO:0000256" key="5">
    <source>
        <dbReference type="ARBA" id="ARBA00022946"/>
    </source>
</evidence>
<dbReference type="PANTHER" id="PTHR46749:SF1">
    <property type="entry name" value="COMPLEX III ASSEMBLY FACTOR LYRM7"/>
    <property type="match status" value="1"/>
</dbReference>
<keyword evidence="6" id="KW-0496">Mitochondrion</keyword>
<evidence type="ECO:0000256" key="6">
    <source>
        <dbReference type="ARBA" id="ARBA00023128"/>
    </source>
</evidence>
<sequence length="110" mass="11736">MATQAYRNIMRAARVAFNGDAPVLLEAKNQIRQSFLSNAKMGAAEPATAEAIQHANEVANFLRVNLVQGRKMGDADNTYQLRIHKDTERGDNDSIKTAGAGVSGGGCGCK</sequence>
<gene>
    <name evidence="10" type="ORF">VHEMI05404</name>
</gene>
<reference evidence="10 11" key="1">
    <citation type="journal article" date="2015" name="Genome Announc.">
        <title>Draft Genome Sequence and Gene Annotation of the Entomopathogenic Fungus Verticillium hemipterigenum.</title>
        <authorList>
            <person name="Horn F."/>
            <person name="Habel A."/>
            <person name="Scharf D.H."/>
            <person name="Dworschak J."/>
            <person name="Brakhage A.A."/>
            <person name="Guthke R."/>
            <person name="Hertweck C."/>
            <person name="Linde J."/>
        </authorList>
    </citation>
    <scope>NUCLEOTIDE SEQUENCE [LARGE SCALE GENOMIC DNA]</scope>
</reference>
<feature type="compositionally biased region" description="Basic and acidic residues" evidence="9">
    <location>
        <begin position="83"/>
        <end position="94"/>
    </location>
</feature>
<dbReference type="InterPro" id="IPR045298">
    <property type="entry name" value="Complex1_LYR_LYRM7"/>
</dbReference>
<evidence type="ECO:0000313" key="10">
    <source>
        <dbReference type="EMBL" id="CEJ89564.1"/>
    </source>
</evidence>
<evidence type="ECO:0000256" key="1">
    <source>
        <dbReference type="ARBA" id="ARBA00004305"/>
    </source>
</evidence>
<protein>
    <recommendedName>
        <fullName evidence="4">Mitochondrial zinc maintenance protein 1, mitochondrial</fullName>
    </recommendedName>
</protein>
<feature type="compositionally biased region" description="Gly residues" evidence="9">
    <location>
        <begin position="101"/>
        <end position="110"/>
    </location>
</feature>
<dbReference type="HOGENOM" id="CLU_147114_2_2_1"/>
<accession>A0A0A1T418</accession>
<dbReference type="EMBL" id="CDHN01000002">
    <property type="protein sequence ID" value="CEJ89564.1"/>
    <property type="molecule type" value="Genomic_DNA"/>
</dbReference>
<dbReference type="AlphaFoldDB" id="A0A0A1T418"/>
<comment type="subcellular location">
    <subcellularLocation>
        <location evidence="1">Mitochondrion matrix</location>
    </subcellularLocation>
</comment>
<feature type="region of interest" description="Disordered" evidence="9">
    <location>
        <begin position="83"/>
        <end position="110"/>
    </location>
</feature>
<evidence type="ECO:0000256" key="3">
    <source>
        <dbReference type="ARBA" id="ARBA00011589"/>
    </source>
</evidence>
<evidence type="ECO:0000256" key="7">
    <source>
        <dbReference type="ARBA" id="ARBA00023186"/>
    </source>
</evidence>
<keyword evidence="7" id="KW-0143">Chaperone</keyword>
<comment type="function">
    <text evidence="8">Assembly factor required for Rieske Fe-S protein RIP1 incorporation into the cytochrome b-c1 (CIII) complex. Functions as a chaperone, binding to this subunit within the mitochondrial matrix and stabilizing it prior to its translocation and insertion into the late CIII dimeric intermediate within the mitochondrial inner membrane. Modulates the mitochondrial matrix zinc pool.</text>
</comment>
<evidence type="ECO:0000256" key="4">
    <source>
        <dbReference type="ARBA" id="ARBA00015108"/>
    </source>
</evidence>
<dbReference type="Proteomes" id="UP000039046">
    <property type="component" value="Unassembled WGS sequence"/>
</dbReference>
<evidence type="ECO:0000256" key="8">
    <source>
        <dbReference type="ARBA" id="ARBA00025268"/>
    </source>
</evidence>
<comment type="subunit">
    <text evidence="3">Interacts with RIP1.</text>
</comment>
<dbReference type="GO" id="GO:0044183">
    <property type="term" value="F:protein folding chaperone"/>
    <property type="evidence" value="ECO:0007669"/>
    <property type="project" value="TreeGrafter"/>
</dbReference>
<evidence type="ECO:0000313" key="11">
    <source>
        <dbReference type="Proteomes" id="UP000039046"/>
    </source>
</evidence>
<dbReference type="OrthoDB" id="529194at2759"/>
<name>A0A0A1T418_9HYPO</name>
<dbReference type="CDD" id="cd20267">
    <property type="entry name" value="Complex1_LYR_LYRM7"/>
    <property type="match status" value="1"/>
</dbReference>
<comment type="similarity">
    <text evidence="2">Belongs to the complex I LYR family. MZM1 subfamily.</text>
</comment>